<reference evidence="2 3" key="1">
    <citation type="submission" date="2015-11" db="EMBL/GenBank/DDBJ databases">
        <title>Genomic analysis of 38 Legionella species identifies large and diverse effector repertoires.</title>
        <authorList>
            <person name="Burstein D."/>
            <person name="Amaro F."/>
            <person name="Zusman T."/>
            <person name="Lifshitz Z."/>
            <person name="Cohen O."/>
            <person name="Gilbert J.A."/>
            <person name="Pupko T."/>
            <person name="Shuman H.A."/>
            <person name="Segal G."/>
        </authorList>
    </citation>
    <scope>NUCLEOTIDE SEQUENCE [LARGE SCALE GENOMIC DNA]</scope>
    <source>
        <strain evidence="2 3">IMVS3376</strain>
    </source>
</reference>
<dbReference type="SUPFAM" id="SSF55729">
    <property type="entry name" value="Acyl-CoA N-acyltransferases (Nat)"/>
    <property type="match status" value="1"/>
</dbReference>
<evidence type="ECO:0000313" key="3">
    <source>
        <dbReference type="Proteomes" id="UP000054926"/>
    </source>
</evidence>
<dbReference type="GO" id="GO:0016747">
    <property type="term" value="F:acyltransferase activity, transferring groups other than amino-acyl groups"/>
    <property type="evidence" value="ECO:0007669"/>
    <property type="project" value="InterPro"/>
</dbReference>
<dbReference type="EMBL" id="LNYY01000021">
    <property type="protein sequence ID" value="KTD67205.1"/>
    <property type="molecule type" value="Genomic_DNA"/>
</dbReference>
<dbReference type="Pfam" id="PF00583">
    <property type="entry name" value="Acetyltransf_1"/>
    <property type="match status" value="1"/>
</dbReference>
<proteinExistence type="predicted"/>
<dbReference type="OrthoDB" id="5109343at2"/>
<name>A0A0W0ZDF3_9GAMM</name>
<dbReference type="InterPro" id="IPR000182">
    <property type="entry name" value="GNAT_dom"/>
</dbReference>
<dbReference type="RefSeq" id="WP_058512209.1">
    <property type="nucleotide sequence ID" value="NZ_LNYY01000021.1"/>
</dbReference>
<dbReference type="PROSITE" id="PS51186">
    <property type="entry name" value="GNAT"/>
    <property type="match status" value="1"/>
</dbReference>
<keyword evidence="2" id="KW-0808">Transferase</keyword>
<dbReference type="Gene3D" id="3.40.630.30">
    <property type="match status" value="1"/>
</dbReference>
<dbReference type="PATRIC" id="fig|947033.5.peg.3627"/>
<keyword evidence="3" id="KW-1185">Reference proteome</keyword>
<dbReference type="AlphaFoldDB" id="A0A0W0ZDF3"/>
<dbReference type="InterPro" id="IPR016181">
    <property type="entry name" value="Acyl_CoA_acyltransferase"/>
</dbReference>
<dbReference type="STRING" id="947033.Lste_3411"/>
<dbReference type="Proteomes" id="UP000054926">
    <property type="component" value="Unassembled WGS sequence"/>
</dbReference>
<accession>A0A0W0ZDF3</accession>
<evidence type="ECO:0000313" key="2">
    <source>
        <dbReference type="EMBL" id="KTD67205.1"/>
    </source>
</evidence>
<comment type="caution">
    <text evidence="2">The sequence shown here is derived from an EMBL/GenBank/DDBJ whole genome shotgun (WGS) entry which is preliminary data.</text>
</comment>
<gene>
    <name evidence="2" type="ORF">Lste_3411</name>
</gene>
<feature type="domain" description="N-acetyltransferase" evidence="1">
    <location>
        <begin position="1"/>
        <end position="183"/>
    </location>
</feature>
<protein>
    <submittedName>
        <fullName evidence="2">GNAT family acetyltransferase</fullName>
    </submittedName>
</protein>
<organism evidence="2 3">
    <name type="scientific">Legionella steelei</name>
    <dbReference type="NCBI Taxonomy" id="947033"/>
    <lineage>
        <taxon>Bacteria</taxon>
        <taxon>Pseudomonadati</taxon>
        <taxon>Pseudomonadota</taxon>
        <taxon>Gammaproteobacteria</taxon>
        <taxon>Legionellales</taxon>
        <taxon>Legionellaceae</taxon>
        <taxon>Legionella</taxon>
    </lineage>
</organism>
<sequence>MEYKRSNLGDFEQVIALQNKNLVTALTPSEKADGFLSEGLSIEQFKSMDKDICVFICKDEQGVCGYICVGSVEYNKNIPLVSAMLDCFPDISYRGKQLSRYNIAISGPVCIDRNHRGQGLFFKLYEKLSAFLLNERPELDLYVVLVSTQNERSINAHKKVGMEIVGTFSFNNNDFLIMVVPINKRKDDNL</sequence>
<evidence type="ECO:0000259" key="1">
    <source>
        <dbReference type="PROSITE" id="PS51186"/>
    </source>
</evidence>